<sequence length="355" mass="35110">MAGAQRHPSAARGDPPGPCGPRRARGEVSAMEFLAIVVHLAVGLSSLFLIVRVSAAQPASPPGAAHVHDAYEAAFLAGGPGRVVDAAITALHGDGRIAVGWPGVLSALRPVARDPVERAVFSVLPFAPNGALHTVRLHTMRSPAVQEIGDLLAARGLMVPPGHDTGLARWGVIQSAVCFLGLPVSLFLTVVAFLGDTSGGPGSPFVLLVFPVLIAGAVIGAFQARRARRRVTPAGRSALRAYRLAHSGTRDPAVLVALQGVRGVPDYALRRQLGAAVRVGATSGGTTGGVPSDPSYAPPFVGEAVWCAGSSPESGGGSGCGASGGSGCGGSGGGSGSSCGGSSGSSCGGGSGSSS</sequence>
<feature type="compositionally biased region" description="Gly residues" evidence="1">
    <location>
        <begin position="314"/>
        <end position="355"/>
    </location>
</feature>
<feature type="region of interest" description="Disordered" evidence="1">
    <location>
        <begin position="1"/>
        <end position="23"/>
    </location>
</feature>
<gene>
    <name evidence="3" type="ORF">SSDG_06064</name>
</gene>
<feature type="transmembrane region" description="Helical" evidence="2">
    <location>
        <begin position="176"/>
        <end position="195"/>
    </location>
</feature>
<evidence type="ECO:0000256" key="2">
    <source>
        <dbReference type="SAM" id="Phobius"/>
    </source>
</evidence>
<evidence type="ECO:0000313" key="3">
    <source>
        <dbReference type="EMBL" id="EFH30846.1"/>
    </source>
</evidence>
<reference evidence="4" key="1">
    <citation type="submission" date="2008-02" db="EMBL/GenBank/DDBJ databases">
        <authorList>
            <consortium name="The Broad Institute Genome Sequencing Platform"/>
            <person name="Fischbach M."/>
            <person name="Ward D."/>
            <person name="Young S."/>
            <person name="Jaffe D."/>
            <person name="Gnerre S."/>
            <person name="Berlin A."/>
            <person name="Heiman D."/>
            <person name="Hepburn T."/>
            <person name="Sykes S."/>
            <person name="Alvarado L."/>
            <person name="Kodira C.D."/>
            <person name="Straight P."/>
            <person name="Clardy J."/>
            <person name="Hung D."/>
            <person name="Kolter R."/>
            <person name="Mekalanos J."/>
            <person name="Walker S."/>
            <person name="Walsh C.T."/>
            <person name="Lander E."/>
            <person name="Galagan J."/>
            <person name="Nusbaum C."/>
            <person name="Birren B."/>
        </authorList>
    </citation>
    <scope>NUCLEOTIDE SEQUENCE [LARGE SCALE GENOMIC DNA]</scope>
    <source>
        <strain evidence="4">ATCC 25486 / DSM 40338 / CBS 914.69 / JCM 4507 / NBRC 13074 / NRRL 2958 / 5647</strain>
    </source>
</reference>
<dbReference type="NCBIfam" id="TIGR04222">
    <property type="entry name" value="near_uncomplex"/>
    <property type="match status" value="1"/>
</dbReference>
<feature type="region of interest" description="Disordered" evidence="1">
    <location>
        <begin position="311"/>
        <end position="355"/>
    </location>
</feature>
<dbReference type="eggNOG" id="ENOG5033X13">
    <property type="taxonomic scope" value="Bacteria"/>
</dbReference>
<reference evidence="4" key="2">
    <citation type="submission" date="2009-10" db="EMBL/GenBank/DDBJ databases">
        <title>The genome sequence of Streptomyces pristinaespiralis strain ATCC 25486.</title>
        <authorList>
            <consortium name="The Broad Institute Genome Sequencing Platform"/>
            <consortium name="Broad Institute Microbial Sequencing Center"/>
            <person name="Fischbach M."/>
            <person name="Godfrey P."/>
            <person name="Ward D."/>
            <person name="Young S."/>
            <person name="Zeng Q."/>
            <person name="Koehrsen M."/>
            <person name="Alvarado L."/>
            <person name="Berlin A.M."/>
            <person name="Bochicchio J."/>
            <person name="Borenstein D."/>
            <person name="Chapman S.B."/>
            <person name="Chen Z."/>
            <person name="Engels R."/>
            <person name="Freedman E."/>
            <person name="Gellesch M."/>
            <person name="Goldberg J."/>
            <person name="Griggs A."/>
            <person name="Gujja S."/>
            <person name="Heilman E.R."/>
            <person name="Heiman D.I."/>
            <person name="Hepburn T.A."/>
            <person name="Howarth C."/>
            <person name="Jen D."/>
            <person name="Larson L."/>
            <person name="Lewis B."/>
            <person name="Mehta T."/>
            <person name="Park D."/>
            <person name="Pearson M."/>
            <person name="Richards J."/>
            <person name="Roberts A."/>
            <person name="Saif S."/>
            <person name="Shea T.D."/>
            <person name="Shenoy N."/>
            <person name="Sisk P."/>
            <person name="Stolte C."/>
            <person name="Sykes S.N."/>
            <person name="Thomson T."/>
            <person name="Walk T."/>
            <person name="White J."/>
            <person name="Yandava C."/>
            <person name="Straight P."/>
            <person name="Clardy J."/>
            <person name="Hung D."/>
            <person name="Kolter R."/>
            <person name="Mekalanos J."/>
            <person name="Walker S."/>
            <person name="Walsh C.T."/>
            <person name="Wieland-Brown L.C."/>
            <person name="Haas B."/>
            <person name="Nusbaum C."/>
            <person name="Birren B."/>
        </authorList>
    </citation>
    <scope>NUCLEOTIDE SEQUENCE [LARGE SCALE GENOMIC DNA]</scope>
    <source>
        <strain evidence="4">ATCC 25486 / DSM 40338 / CBS 914.69 / JCM 4507 / NBRC 13074 / NRRL 2958 / 5647</strain>
    </source>
</reference>
<keyword evidence="4" id="KW-1185">Reference proteome</keyword>
<keyword evidence="2" id="KW-0812">Transmembrane</keyword>
<feature type="transmembrane region" description="Helical" evidence="2">
    <location>
        <begin position="33"/>
        <end position="51"/>
    </location>
</feature>
<dbReference type="Proteomes" id="UP000002805">
    <property type="component" value="Chromosome"/>
</dbReference>
<dbReference type="EMBL" id="CM000950">
    <property type="protein sequence ID" value="EFH30846.1"/>
    <property type="molecule type" value="Genomic_DNA"/>
</dbReference>
<dbReference type="HOGENOM" id="CLU_065124_0_0_11"/>
<evidence type="ECO:0000256" key="1">
    <source>
        <dbReference type="SAM" id="MobiDB-lite"/>
    </source>
</evidence>
<dbReference type="AlphaFoldDB" id="D6X9U6"/>
<keyword evidence="2" id="KW-1133">Transmembrane helix</keyword>
<protein>
    <submittedName>
        <fullName evidence="3">Predicted protein</fullName>
    </submittedName>
</protein>
<dbReference type="InterPro" id="IPR026467">
    <property type="entry name" value="Ser/Gly_Cys_C_dom"/>
</dbReference>
<accession>D6X9U6</accession>
<organism evidence="3 4">
    <name type="scientific">Streptomyces pristinaespiralis (strain ATCC 25486 / DSM 40338 / CBS 914.69 / JCM 4507 / KCC S-0507 / NBRC 13074 / NRRL 2958 / 5647)</name>
    <dbReference type="NCBI Taxonomy" id="457429"/>
    <lineage>
        <taxon>Bacteria</taxon>
        <taxon>Bacillati</taxon>
        <taxon>Actinomycetota</taxon>
        <taxon>Actinomycetes</taxon>
        <taxon>Kitasatosporales</taxon>
        <taxon>Streptomycetaceae</taxon>
        <taxon>Streptomyces</taxon>
    </lineage>
</organism>
<proteinExistence type="predicted"/>
<feature type="transmembrane region" description="Helical" evidence="2">
    <location>
        <begin position="201"/>
        <end position="222"/>
    </location>
</feature>
<keyword evidence="2" id="KW-0472">Membrane</keyword>
<evidence type="ECO:0000313" key="4">
    <source>
        <dbReference type="Proteomes" id="UP000002805"/>
    </source>
</evidence>
<name>D6X9U6_STRE2</name>